<evidence type="ECO:0000256" key="2">
    <source>
        <dbReference type="ARBA" id="ARBA00004906"/>
    </source>
</evidence>
<feature type="repeat" description="ARM" evidence="7">
    <location>
        <begin position="528"/>
        <end position="570"/>
    </location>
</feature>
<dbReference type="InterPro" id="IPR013083">
    <property type="entry name" value="Znf_RING/FYVE/PHD"/>
</dbReference>
<dbReference type="PANTHER" id="PTHR23315:SF111">
    <property type="entry name" value="U-BOX DOMAIN-CONTAINING PROTEIN 14"/>
    <property type="match status" value="1"/>
</dbReference>
<feature type="repeat" description="ARM" evidence="7">
    <location>
        <begin position="487"/>
        <end position="529"/>
    </location>
</feature>
<dbReference type="InterPro" id="IPR003613">
    <property type="entry name" value="Ubox_domain"/>
</dbReference>
<keyword evidence="5" id="KW-0677">Repeat</keyword>
<name>A0AAV8F803_9POAL</name>
<evidence type="ECO:0000256" key="1">
    <source>
        <dbReference type="ARBA" id="ARBA00000900"/>
    </source>
</evidence>
<feature type="region of interest" description="Disordered" evidence="8">
    <location>
        <begin position="416"/>
        <end position="445"/>
    </location>
</feature>
<dbReference type="EC" id="2.3.2.27" evidence="3"/>
<evidence type="ECO:0000259" key="9">
    <source>
        <dbReference type="PROSITE" id="PS51698"/>
    </source>
</evidence>
<dbReference type="SUPFAM" id="SSF48371">
    <property type="entry name" value="ARM repeat"/>
    <property type="match status" value="1"/>
</dbReference>
<comment type="catalytic activity">
    <reaction evidence="1">
        <text>S-ubiquitinyl-[E2 ubiquitin-conjugating enzyme]-L-cysteine + [acceptor protein]-L-lysine = [E2 ubiquitin-conjugating enzyme]-L-cysteine + N(6)-ubiquitinyl-[acceptor protein]-L-lysine.</text>
        <dbReference type="EC" id="2.3.2.27"/>
    </reaction>
</comment>
<evidence type="ECO:0000256" key="5">
    <source>
        <dbReference type="ARBA" id="ARBA00022737"/>
    </source>
</evidence>
<dbReference type="Gene3D" id="1.25.10.10">
    <property type="entry name" value="Leucine-rich Repeat Variant"/>
    <property type="match status" value="2"/>
</dbReference>
<dbReference type="PROSITE" id="PS51698">
    <property type="entry name" value="U_BOX"/>
    <property type="match status" value="1"/>
</dbReference>
<evidence type="ECO:0000256" key="6">
    <source>
        <dbReference type="ARBA" id="ARBA00022786"/>
    </source>
</evidence>
<organism evidence="10 11">
    <name type="scientific">Rhynchospora pubera</name>
    <dbReference type="NCBI Taxonomy" id="906938"/>
    <lineage>
        <taxon>Eukaryota</taxon>
        <taxon>Viridiplantae</taxon>
        <taxon>Streptophyta</taxon>
        <taxon>Embryophyta</taxon>
        <taxon>Tracheophyta</taxon>
        <taxon>Spermatophyta</taxon>
        <taxon>Magnoliopsida</taxon>
        <taxon>Liliopsida</taxon>
        <taxon>Poales</taxon>
        <taxon>Cyperaceae</taxon>
        <taxon>Cyperoideae</taxon>
        <taxon>Rhynchosporeae</taxon>
        <taxon>Rhynchospora</taxon>
    </lineage>
</organism>
<evidence type="ECO:0000313" key="11">
    <source>
        <dbReference type="Proteomes" id="UP001140206"/>
    </source>
</evidence>
<dbReference type="FunFam" id="1.25.10.10:FF:000082">
    <property type="entry name" value="RING-type E3 ubiquitin transferase"/>
    <property type="match status" value="1"/>
</dbReference>
<dbReference type="GO" id="GO:0016567">
    <property type="term" value="P:protein ubiquitination"/>
    <property type="evidence" value="ECO:0007669"/>
    <property type="project" value="InterPro"/>
</dbReference>
<comment type="caution">
    <text evidence="10">The sequence shown here is derived from an EMBL/GenBank/DDBJ whole genome shotgun (WGS) entry which is preliminary data.</text>
</comment>
<dbReference type="SUPFAM" id="SSF57850">
    <property type="entry name" value="RING/U-box"/>
    <property type="match status" value="1"/>
</dbReference>
<feature type="region of interest" description="Disordered" evidence="8">
    <location>
        <begin position="71"/>
        <end position="98"/>
    </location>
</feature>
<dbReference type="InterPro" id="IPR059179">
    <property type="entry name" value="MLKL-like_MCAfunc"/>
</dbReference>
<dbReference type="FunFam" id="3.30.40.10:FF:000181">
    <property type="entry name" value="RING-type E3 ubiquitin transferase"/>
    <property type="match status" value="1"/>
</dbReference>
<dbReference type="InterPro" id="IPR036537">
    <property type="entry name" value="Adaptor_Cbl_N_dom_sf"/>
</dbReference>
<feature type="compositionally biased region" description="Low complexity" evidence="8">
    <location>
        <begin position="77"/>
        <end position="94"/>
    </location>
</feature>
<feature type="domain" description="U-box" evidence="9">
    <location>
        <begin position="346"/>
        <end position="420"/>
    </location>
</feature>
<dbReference type="Gene3D" id="3.30.40.10">
    <property type="entry name" value="Zinc/RING finger domain, C3HC4 (zinc finger)"/>
    <property type="match status" value="1"/>
</dbReference>
<dbReference type="InterPro" id="IPR058678">
    <property type="entry name" value="ARM_PUB"/>
</dbReference>
<dbReference type="GO" id="GO:0007166">
    <property type="term" value="P:cell surface receptor signaling pathway"/>
    <property type="evidence" value="ECO:0007669"/>
    <property type="project" value="InterPro"/>
</dbReference>
<dbReference type="AlphaFoldDB" id="A0AAV8F803"/>
<dbReference type="SMART" id="SM00185">
    <property type="entry name" value="ARM"/>
    <property type="match status" value="6"/>
</dbReference>
<evidence type="ECO:0000256" key="8">
    <source>
        <dbReference type="SAM" id="MobiDB-lite"/>
    </source>
</evidence>
<dbReference type="InterPro" id="IPR000225">
    <property type="entry name" value="Armadillo"/>
</dbReference>
<dbReference type="CDD" id="cd16664">
    <property type="entry name" value="RING-Ubox_PUB"/>
    <property type="match status" value="1"/>
</dbReference>
<keyword evidence="4" id="KW-0808">Transferase</keyword>
<comment type="pathway">
    <text evidence="2">Protein modification; protein ubiquitination.</text>
</comment>
<keyword evidence="11" id="KW-1185">Reference proteome</keyword>
<dbReference type="Pfam" id="PF25598">
    <property type="entry name" value="ARM_PUB"/>
    <property type="match status" value="1"/>
</dbReference>
<evidence type="ECO:0000313" key="10">
    <source>
        <dbReference type="EMBL" id="KAJ4788425.1"/>
    </source>
</evidence>
<dbReference type="Pfam" id="PF25368">
    <property type="entry name" value="PUB10_N"/>
    <property type="match status" value="1"/>
</dbReference>
<dbReference type="Pfam" id="PF04564">
    <property type="entry name" value="U-box"/>
    <property type="match status" value="1"/>
</dbReference>
<protein>
    <recommendedName>
        <fullName evidence="3">RING-type E3 ubiquitin transferase</fullName>
        <ecNumber evidence="3">2.3.2.27</ecNumber>
    </recommendedName>
</protein>
<dbReference type="InterPro" id="IPR011989">
    <property type="entry name" value="ARM-like"/>
</dbReference>
<dbReference type="GO" id="GO:0061630">
    <property type="term" value="F:ubiquitin protein ligase activity"/>
    <property type="evidence" value="ECO:0007669"/>
    <property type="project" value="UniProtKB-EC"/>
</dbReference>
<evidence type="ECO:0000256" key="4">
    <source>
        <dbReference type="ARBA" id="ARBA00022679"/>
    </source>
</evidence>
<feature type="compositionally biased region" description="Polar residues" evidence="8">
    <location>
        <begin position="436"/>
        <end position="445"/>
    </location>
</feature>
<reference evidence="10" key="1">
    <citation type="submission" date="2022-08" db="EMBL/GenBank/DDBJ databases">
        <authorList>
            <person name="Marques A."/>
        </authorList>
    </citation>
    <scope>NUCLEOTIDE SEQUENCE</scope>
    <source>
        <strain evidence="10">RhyPub2mFocal</strain>
        <tissue evidence="10">Leaves</tissue>
    </source>
</reference>
<dbReference type="CDD" id="cd21037">
    <property type="entry name" value="MLKL_NTD"/>
    <property type="match status" value="1"/>
</dbReference>
<dbReference type="Gene3D" id="1.20.930.20">
    <property type="entry name" value="Adaptor protein Cbl, N-terminal domain"/>
    <property type="match status" value="1"/>
</dbReference>
<dbReference type="PROSITE" id="PS50176">
    <property type="entry name" value="ARM_REPEAT"/>
    <property type="match status" value="2"/>
</dbReference>
<dbReference type="InterPro" id="IPR016024">
    <property type="entry name" value="ARM-type_fold"/>
</dbReference>
<dbReference type="PANTHER" id="PTHR23315">
    <property type="entry name" value="U BOX DOMAIN-CONTAINING"/>
    <property type="match status" value="1"/>
</dbReference>
<proteinExistence type="predicted"/>
<evidence type="ECO:0000256" key="3">
    <source>
        <dbReference type="ARBA" id="ARBA00012483"/>
    </source>
</evidence>
<dbReference type="SMART" id="SM00504">
    <property type="entry name" value="Ubox"/>
    <property type="match status" value="1"/>
</dbReference>
<dbReference type="Proteomes" id="UP001140206">
    <property type="component" value="Chromosome 2"/>
</dbReference>
<dbReference type="EMBL" id="JAMFTS010000002">
    <property type="protein sequence ID" value="KAJ4788425.1"/>
    <property type="molecule type" value="Genomic_DNA"/>
</dbReference>
<dbReference type="InterPro" id="IPR045210">
    <property type="entry name" value="RING-Ubox_PUB"/>
</dbReference>
<dbReference type="InterPro" id="IPR057623">
    <property type="entry name" value="PUB12-19-like_N"/>
</dbReference>
<sequence length="736" mass="80318">MPVGYRKQTYLLTFVQLNEPIKSNLYYFTFISDLFHTSLFSSVFSFPFPNRISLSFFLSLMSSTAEEDAMSSPLLGTSATSSPPPDTSATSSPPRVSVPDATSIYASVADEAARVVSEISGLPESRGPLRRLCGDLIRRVRLLSPLLDEIRDGAGDGFPDLVDCLDSVHDALVCARDVLRSVNDGSKIHQAYRREAILSEFTRVNDQMEKVLSAFPYNELPMSEEVREQVELVHLQFRRAIGKIDSPDILLIHDLAVVWVQNDKQTDPTILKRISEKLQLKSLDDMKKESVALHELVISSGGDPDDRLEEMSSLLRKLKDFVVTENPVAEASTTSKSGSVKHRSPVIPDEFRCPISLELMQDPVIVSTGQTYERSCIQKWLDAGHKTCPKTQQNLTHTALTPNFILKSLISQWCESNGIEPPKPKPPSRDKKPGKHTSSSDCDWTGINSIMTRLENGTQEEQRSAAGELRLLAKRNANNRVCIAEAGAIPLLVKLLSSPDLRTQEHTVTALLNLSIYENNKAIIVESGAIPKIVQVLKTGSMEARENAAATLFSLSVVDHNKVAIGEAGAIPPLIDLLCQGSPRGKKDAATAIFNLCIFQGNKIRAVKAGIVTHLMGFLGDPTGGMIDEALAILAILASNQDGKIAVSQAEPVPYLVEVMKTGSPRNKENSAAILWSVCAGDMGLAQAMKEMGATEVLKELAENGSDRAKRKAGSLLELIQQLDVQIGEDEGSIVT</sequence>
<accession>A0AAV8F803</accession>
<keyword evidence="6" id="KW-0833">Ubl conjugation pathway</keyword>
<evidence type="ECO:0000256" key="7">
    <source>
        <dbReference type="PROSITE-ProRule" id="PRU00259"/>
    </source>
</evidence>
<gene>
    <name evidence="10" type="ORF">LUZ62_039671</name>
</gene>